<feature type="transmembrane region" description="Helical" evidence="1">
    <location>
        <begin position="35"/>
        <end position="59"/>
    </location>
</feature>
<dbReference type="GO" id="GO:0016020">
    <property type="term" value="C:membrane"/>
    <property type="evidence" value="ECO:0007669"/>
    <property type="project" value="InterPro"/>
</dbReference>
<dbReference type="PATRIC" id="fig|866895.3.peg.2343"/>
<organism evidence="2 3">
    <name type="scientific">Halobacillus halophilus (strain ATCC 35676 / DSM 2266 / JCM 20832 / KCTC 3685 / LMG 17431 / NBRC 102448 / NCIMB 2269)</name>
    <name type="common">Sporosarcina halophila</name>
    <dbReference type="NCBI Taxonomy" id="866895"/>
    <lineage>
        <taxon>Bacteria</taxon>
        <taxon>Bacillati</taxon>
        <taxon>Bacillota</taxon>
        <taxon>Bacilli</taxon>
        <taxon>Bacillales</taxon>
        <taxon>Bacillaceae</taxon>
        <taxon>Halobacillus</taxon>
    </lineage>
</organism>
<evidence type="ECO:0000313" key="2">
    <source>
        <dbReference type="EMBL" id="CCG45671.1"/>
    </source>
</evidence>
<dbReference type="Proteomes" id="UP000007397">
    <property type="component" value="Chromosome"/>
</dbReference>
<accession>I0JNF1</accession>
<dbReference type="EMBL" id="HE717023">
    <property type="protein sequence ID" value="CCG45671.1"/>
    <property type="molecule type" value="Genomic_DNA"/>
</dbReference>
<dbReference type="RefSeq" id="WP_014643561.1">
    <property type="nucleotide sequence ID" value="NC_017668.1"/>
</dbReference>
<dbReference type="KEGG" id="hhd:HBHAL_3326"/>
<dbReference type="HOGENOM" id="CLU_069956_1_1_9"/>
<keyword evidence="1" id="KW-0472">Membrane</keyword>
<feature type="transmembrane region" description="Helical" evidence="1">
    <location>
        <begin position="136"/>
        <end position="157"/>
    </location>
</feature>
<dbReference type="eggNOG" id="COG4720">
    <property type="taxonomic scope" value="Bacteria"/>
</dbReference>
<dbReference type="Pfam" id="PF07155">
    <property type="entry name" value="ECF-ribofla_trS"/>
    <property type="match status" value="1"/>
</dbReference>
<sequence>MNIYKITLIAMLASLAVAGRIALSHVPNVQPVTAIIILTGFWMGPAAGLIMAFLTTIVSNMLLGMGYWTIWQVVAWSIIGLVAGLLGKYKSGLPVWGLSIYGFLSGIFFGLVISLTMRSIGQPFWAYYLAGLPYDLNHAISTIIFILVLSPVLGTLFKRYKKRNGLTEKTPHIGTTNYRS</sequence>
<feature type="transmembrane region" description="Helical" evidence="1">
    <location>
        <begin position="93"/>
        <end position="116"/>
    </location>
</feature>
<dbReference type="Gene3D" id="1.10.1760.20">
    <property type="match status" value="1"/>
</dbReference>
<protein>
    <recommendedName>
        <fullName evidence="4">ECF transporter S component</fullName>
    </recommendedName>
</protein>
<dbReference type="STRING" id="866895.HBHAL_3326"/>
<evidence type="ECO:0008006" key="4">
    <source>
        <dbReference type="Google" id="ProtNLM"/>
    </source>
</evidence>
<feature type="transmembrane region" description="Helical" evidence="1">
    <location>
        <begin position="6"/>
        <end position="23"/>
    </location>
</feature>
<name>I0JNF1_HALH3</name>
<proteinExistence type="predicted"/>
<feature type="transmembrane region" description="Helical" evidence="1">
    <location>
        <begin position="65"/>
        <end position="86"/>
    </location>
</feature>
<evidence type="ECO:0000256" key="1">
    <source>
        <dbReference type="SAM" id="Phobius"/>
    </source>
</evidence>
<evidence type="ECO:0000313" key="3">
    <source>
        <dbReference type="Proteomes" id="UP000007397"/>
    </source>
</evidence>
<keyword evidence="1" id="KW-1133">Transmembrane helix</keyword>
<keyword evidence="1" id="KW-0812">Transmembrane</keyword>
<reference evidence="2 3" key="1">
    <citation type="journal article" date="2013" name="Environ. Microbiol.">
        <title>Chloride and organic osmolytes: a hybrid strategy to cope with elevated salinities by the moderately halophilic, chloride-dependent bacterium Halobacillus halophilus.</title>
        <authorList>
            <person name="Saum S.H."/>
            <person name="Pfeiffer F."/>
            <person name="Palm P."/>
            <person name="Rampp M."/>
            <person name="Schuster S.C."/>
            <person name="Muller V."/>
            <person name="Oesterhelt D."/>
        </authorList>
    </citation>
    <scope>NUCLEOTIDE SEQUENCE [LARGE SCALE GENOMIC DNA]</scope>
    <source>
        <strain evidence="3">ATCC 35676 / DSM 2266 / JCM 20832 / KCTC 3685 / LMG 17431 / NBRC 102448 / NCIMB 2269</strain>
    </source>
</reference>
<keyword evidence="3" id="KW-1185">Reference proteome</keyword>
<dbReference type="InterPro" id="IPR009825">
    <property type="entry name" value="ECF_substrate-spec-like"/>
</dbReference>
<dbReference type="AlphaFoldDB" id="I0JNF1"/>
<gene>
    <name evidence="2" type="ordered locus">HBHAL_3326</name>
</gene>